<feature type="compositionally biased region" description="Polar residues" evidence="1">
    <location>
        <begin position="303"/>
        <end position="327"/>
    </location>
</feature>
<proteinExistence type="predicted"/>
<feature type="domain" description="Flagellar hook-length control protein-like C-terminal" evidence="2">
    <location>
        <begin position="392"/>
        <end position="474"/>
    </location>
</feature>
<evidence type="ECO:0000313" key="4">
    <source>
        <dbReference type="Proteomes" id="UP001213664"/>
    </source>
</evidence>
<evidence type="ECO:0000259" key="2">
    <source>
        <dbReference type="Pfam" id="PF02120"/>
    </source>
</evidence>
<organism evidence="3 4">
    <name type="scientific">Candidatus Brevundimonas colombiensis</name>
    <dbReference type="NCBI Taxonomy" id="3121376"/>
    <lineage>
        <taxon>Bacteria</taxon>
        <taxon>Pseudomonadati</taxon>
        <taxon>Pseudomonadota</taxon>
        <taxon>Alphaproteobacteria</taxon>
        <taxon>Caulobacterales</taxon>
        <taxon>Caulobacteraceae</taxon>
        <taxon>Brevundimonas</taxon>
    </lineage>
</organism>
<sequence length="525" mass="52537">MGAAGADVSAFESRPSTMSTASALLAPVAPVSTGTSTAASYARQADRDLFSRTLAKSVRPVADTAPRADDPASIGTPGKRDGSGVLKPLPAATDKDQSEAEPSTEATEASDRTAQNAASVQALPVVVQSTPTVAGSSGAQADATADAGAPQSRPLSGDAAATHALDPQHDAPAATEMMQAVALKASATLSTSAGSPGLDPAGSGQASGSAGEAAKTAAKMAADAQVPTAQVQVAVTTVAPRPAVLTSDAAVAVAVLVGDVKTDAQSEDTAAATSKGDAPTSLRPGRHEGAQRAEPALVEASPTPGSTSVEIKTLAQANAGTSQSQSAVDAKAASNESTPAEVAQTVDAEGSTPTVAAGDAPRAQSSAAADRSSPLSTLSHATVETTAHLAAQIARRLDGRSTRFDMVLTPEDLGRVDVSLEIGKDGQLSARLAFDNPAAAADLRGRADELRRQLQDAGFQLAGDALEFSQRDPSAGGGGFDRQQQRNALFAGGDRLAAQADTTVIPAPGVWTNHSLTPERVDLKV</sequence>
<feature type="compositionally biased region" description="Low complexity" evidence="1">
    <location>
        <begin position="182"/>
        <end position="225"/>
    </location>
</feature>
<accession>A0AAJ6BKY4</accession>
<dbReference type="AlphaFoldDB" id="A0AAJ6BKY4"/>
<gene>
    <name evidence="3" type="ORF">P0Y50_14515</name>
</gene>
<feature type="compositionally biased region" description="Low complexity" evidence="1">
    <location>
        <begin position="134"/>
        <end position="152"/>
    </location>
</feature>
<keyword evidence="3" id="KW-0966">Cell projection</keyword>
<evidence type="ECO:0000256" key="1">
    <source>
        <dbReference type="SAM" id="MobiDB-lite"/>
    </source>
</evidence>
<name>A0AAJ6BKY4_9CAUL</name>
<evidence type="ECO:0000313" key="3">
    <source>
        <dbReference type="EMBL" id="WEK39727.1"/>
    </source>
</evidence>
<protein>
    <submittedName>
        <fullName evidence="3">Flagellar hook-length control protein FliK</fullName>
    </submittedName>
</protein>
<keyword evidence="3" id="KW-0282">Flagellum</keyword>
<dbReference type="InterPro" id="IPR038610">
    <property type="entry name" value="FliK-like_C_sf"/>
</dbReference>
<feature type="region of interest" description="Disordered" evidence="1">
    <location>
        <begin position="263"/>
        <end position="380"/>
    </location>
</feature>
<dbReference type="Proteomes" id="UP001213664">
    <property type="component" value="Chromosome"/>
</dbReference>
<dbReference type="Pfam" id="PF02120">
    <property type="entry name" value="Flg_hook"/>
    <property type="match status" value="1"/>
</dbReference>
<feature type="compositionally biased region" description="Low complexity" evidence="1">
    <location>
        <begin position="356"/>
        <end position="374"/>
    </location>
</feature>
<feature type="region of interest" description="Disordered" evidence="1">
    <location>
        <begin position="53"/>
        <end position="225"/>
    </location>
</feature>
<dbReference type="EMBL" id="CP119326">
    <property type="protein sequence ID" value="WEK39727.1"/>
    <property type="molecule type" value="Genomic_DNA"/>
</dbReference>
<dbReference type="CDD" id="cd17470">
    <property type="entry name" value="T3SS_Flik_C"/>
    <property type="match status" value="1"/>
</dbReference>
<dbReference type="Gene3D" id="3.30.750.140">
    <property type="match status" value="1"/>
</dbReference>
<keyword evidence="3" id="KW-0969">Cilium</keyword>
<reference evidence="3" key="1">
    <citation type="submission" date="2023-03" db="EMBL/GenBank/DDBJ databases">
        <title>Andean soil-derived lignocellulolytic bacterial consortium as a source of novel taxa and putative plastic-active enzymes.</title>
        <authorList>
            <person name="Diaz-Garcia L."/>
            <person name="Chuvochina M."/>
            <person name="Feuerriegel G."/>
            <person name="Bunk B."/>
            <person name="Sproer C."/>
            <person name="Streit W.R."/>
            <person name="Rodriguez L.M."/>
            <person name="Overmann J."/>
            <person name="Jimenez D.J."/>
        </authorList>
    </citation>
    <scope>NUCLEOTIDE SEQUENCE</scope>
    <source>
        <strain evidence="3">MAG 833</strain>
    </source>
</reference>
<dbReference type="InterPro" id="IPR021136">
    <property type="entry name" value="Flagellar_hook_control-like_C"/>
</dbReference>